<dbReference type="AlphaFoldDB" id="A0A839E5Q7"/>
<keyword evidence="2" id="KW-1185">Reference proteome</keyword>
<comment type="caution">
    <text evidence="1">The sequence shown here is derived from an EMBL/GenBank/DDBJ whole genome shotgun (WGS) entry which is preliminary data.</text>
</comment>
<name>A0A839E5Q7_9MICO</name>
<dbReference type="RefSeq" id="WP_182489701.1">
    <property type="nucleotide sequence ID" value="NZ_BAAAOV010000021.1"/>
</dbReference>
<reference evidence="1 2" key="1">
    <citation type="submission" date="2020-07" db="EMBL/GenBank/DDBJ databases">
        <title>Sequencing the genomes of 1000 actinobacteria strains.</title>
        <authorList>
            <person name="Klenk H.-P."/>
        </authorList>
    </citation>
    <scope>NUCLEOTIDE SEQUENCE [LARGE SCALE GENOMIC DNA]</scope>
    <source>
        <strain evidence="1 2">DSM 19663</strain>
    </source>
</reference>
<gene>
    <name evidence="1" type="ORF">FHX53_000421</name>
</gene>
<evidence type="ECO:0000313" key="2">
    <source>
        <dbReference type="Proteomes" id="UP000585905"/>
    </source>
</evidence>
<sequence length="273" mass="29172">MTDIAPARSSFAYAGLARPNLPAAGAPASVPPLFSVVTVEPRPDDAELLHDSNGRAEWIAAELVKAGAVFDGKVHVPQAKKLAKNAGAVEPITLSALKAIVSITLREMPRVEAQCFPPGVVLAAIECGPHSASQLQLEQGARLITRMVSYYWSAVAKAYPEAWDDRHGFILWQSFGLTALSKFGGRIIQERVDEREIMQQYFDTALAAVAARMPLDVADFAGVSSQAGAKQVYSMLLEANSEHGAAFTKLVDSLAQTIDWGKAASARSPLPFG</sequence>
<dbReference type="Proteomes" id="UP000585905">
    <property type="component" value="Unassembled WGS sequence"/>
</dbReference>
<protein>
    <submittedName>
        <fullName evidence="1">Uncharacterized protein</fullName>
    </submittedName>
</protein>
<evidence type="ECO:0000313" key="1">
    <source>
        <dbReference type="EMBL" id="MBA8846857.1"/>
    </source>
</evidence>
<accession>A0A839E5Q7</accession>
<dbReference type="EMBL" id="JACGWX010000001">
    <property type="protein sequence ID" value="MBA8846857.1"/>
    <property type="molecule type" value="Genomic_DNA"/>
</dbReference>
<organism evidence="1 2">
    <name type="scientific">Microcella alkalica</name>
    <dbReference type="NCBI Taxonomy" id="355930"/>
    <lineage>
        <taxon>Bacteria</taxon>
        <taxon>Bacillati</taxon>
        <taxon>Actinomycetota</taxon>
        <taxon>Actinomycetes</taxon>
        <taxon>Micrococcales</taxon>
        <taxon>Microbacteriaceae</taxon>
        <taxon>Microcella</taxon>
    </lineage>
</organism>
<proteinExistence type="predicted"/>